<protein>
    <submittedName>
        <fullName evidence="2">Uncharacterized protein</fullName>
    </submittedName>
</protein>
<evidence type="ECO:0000313" key="3">
    <source>
        <dbReference type="EMBL" id="QJB03710.1"/>
    </source>
</evidence>
<proteinExistence type="predicted"/>
<dbReference type="EMBL" id="MT143857">
    <property type="protein sequence ID" value="QJB03710.1"/>
    <property type="molecule type" value="Genomic_DNA"/>
</dbReference>
<accession>A0A6M3LV04</accession>
<gene>
    <name evidence="2" type="ORF">MM171A01268_0009</name>
    <name evidence="3" type="ORF">MM171B00579_0012</name>
</gene>
<organism evidence="2">
    <name type="scientific">viral metagenome</name>
    <dbReference type="NCBI Taxonomy" id="1070528"/>
    <lineage>
        <taxon>unclassified sequences</taxon>
        <taxon>metagenomes</taxon>
        <taxon>organismal metagenomes</taxon>
    </lineage>
</organism>
<evidence type="ECO:0000313" key="2">
    <source>
        <dbReference type="EMBL" id="QJA99180.1"/>
    </source>
</evidence>
<feature type="compositionally biased region" description="Basic and acidic residues" evidence="1">
    <location>
        <begin position="79"/>
        <end position="103"/>
    </location>
</feature>
<sequence>MIVKMEEIKFKELAAAVKILNDSKLLEKPIATVGTTKEAIVNDFIKAVQLIPDDEDGNWTGPVEVANYYTSILVVPPPEETKGKTKEEKAPKVPKVPGEKTENRPQMLVRKMAELGKSVSLEALYKDQELMEKFDGHKSWIKARFENLQGKK</sequence>
<feature type="region of interest" description="Disordered" evidence="1">
    <location>
        <begin position="77"/>
        <end position="104"/>
    </location>
</feature>
<reference evidence="2" key="1">
    <citation type="submission" date="2020-03" db="EMBL/GenBank/DDBJ databases">
        <title>The deep terrestrial virosphere.</title>
        <authorList>
            <person name="Holmfeldt K."/>
            <person name="Nilsson E."/>
            <person name="Simone D."/>
            <person name="Lopez-Fernandez M."/>
            <person name="Wu X."/>
            <person name="de Brujin I."/>
            <person name="Lundin D."/>
            <person name="Andersson A."/>
            <person name="Bertilsson S."/>
            <person name="Dopson M."/>
        </authorList>
    </citation>
    <scope>NUCLEOTIDE SEQUENCE</scope>
    <source>
        <strain evidence="2">MM171A01268</strain>
        <strain evidence="3">MM171B00579</strain>
    </source>
</reference>
<dbReference type="AlphaFoldDB" id="A0A6M3LV04"/>
<name>A0A6M3LV04_9ZZZZ</name>
<evidence type="ECO:0000256" key="1">
    <source>
        <dbReference type="SAM" id="MobiDB-lite"/>
    </source>
</evidence>
<dbReference type="EMBL" id="MT143633">
    <property type="protein sequence ID" value="QJA99180.1"/>
    <property type="molecule type" value="Genomic_DNA"/>
</dbReference>